<dbReference type="EMBL" id="JARIHO010000010">
    <property type="protein sequence ID" value="KAJ7354059.1"/>
    <property type="molecule type" value="Genomic_DNA"/>
</dbReference>
<evidence type="ECO:0000313" key="2">
    <source>
        <dbReference type="Proteomes" id="UP001218218"/>
    </source>
</evidence>
<keyword evidence="2" id="KW-1185">Reference proteome</keyword>
<dbReference type="Proteomes" id="UP001218218">
    <property type="component" value="Unassembled WGS sequence"/>
</dbReference>
<protein>
    <recommendedName>
        <fullName evidence="3">NB-ARC domain-containing protein</fullName>
    </recommendedName>
</protein>
<evidence type="ECO:0008006" key="3">
    <source>
        <dbReference type="Google" id="ProtNLM"/>
    </source>
</evidence>
<accession>A0AAD7EVU9</accession>
<name>A0AAD7EVU9_9AGAR</name>
<proteinExistence type="predicted"/>
<dbReference type="AlphaFoldDB" id="A0AAD7EVU9"/>
<reference evidence="1" key="1">
    <citation type="submission" date="2023-03" db="EMBL/GenBank/DDBJ databases">
        <title>Massive genome expansion in bonnet fungi (Mycena s.s.) driven by repeated elements and novel gene families across ecological guilds.</title>
        <authorList>
            <consortium name="Lawrence Berkeley National Laboratory"/>
            <person name="Harder C.B."/>
            <person name="Miyauchi S."/>
            <person name="Viragh M."/>
            <person name="Kuo A."/>
            <person name="Thoen E."/>
            <person name="Andreopoulos B."/>
            <person name="Lu D."/>
            <person name="Skrede I."/>
            <person name="Drula E."/>
            <person name="Henrissat B."/>
            <person name="Morin E."/>
            <person name="Kohler A."/>
            <person name="Barry K."/>
            <person name="LaButti K."/>
            <person name="Morin E."/>
            <person name="Salamov A."/>
            <person name="Lipzen A."/>
            <person name="Mereny Z."/>
            <person name="Hegedus B."/>
            <person name="Baldrian P."/>
            <person name="Stursova M."/>
            <person name="Weitz H."/>
            <person name="Taylor A."/>
            <person name="Grigoriev I.V."/>
            <person name="Nagy L.G."/>
            <person name="Martin F."/>
            <person name="Kauserud H."/>
        </authorList>
    </citation>
    <scope>NUCLEOTIDE SEQUENCE</scope>
    <source>
        <strain evidence="1">CBHHK002</strain>
    </source>
</reference>
<organism evidence="1 2">
    <name type="scientific">Mycena albidolilacea</name>
    <dbReference type="NCBI Taxonomy" id="1033008"/>
    <lineage>
        <taxon>Eukaryota</taxon>
        <taxon>Fungi</taxon>
        <taxon>Dikarya</taxon>
        <taxon>Basidiomycota</taxon>
        <taxon>Agaricomycotina</taxon>
        <taxon>Agaricomycetes</taxon>
        <taxon>Agaricomycetidae</taxon>
        <taxon>Agaricales</taxon>
        <taxon>Marasmiineae</taxon>
        <taxon>Mycenaceae</taxon>
        <taxon>Mycena</taxon>
    </lineage>
</organism>
<sequence>MGNSLEDGLLWLVTQIEEWILLFDNADDTNINLCNFFPKCIYRNIIITSCNPQLAAHAPMSHSKVEDMDETDAIDLLLVRAAKEKTVETTRRASEIVTELFCLPLANFQAGAYISKFNCLHWYLS</sequence>
<comment type="caution">
    <text evidence="1">The sequence shown here is derived from an EMBL/GenBank/DDBJ whole genome shotgun (WGS) entry which is preliminary data.</text>
</comment>
<feature type="non-terminal residue" evidence="1">
    <location>
        <position position="125"/>
    </location>
</feature>
<evidence type="ECO:0000313" key="1">
    <source>
        <dbReference type="EMBL" id="KAJ7354059.1"/>
    </source>
</evidence>
<gene>
    <name evidence="1" type="ORF">DFH08DRAFT_984304</name>
</gene>